<evidence type="ECO:0000313" key="2">
    <source>
        <dbReference type="EMBL" id="OAT31837.1"/>
    </source>
</evidence>
<dbReference type="Pfam" id="PF00419">
    <property type="entry name" value="Fimbrial"/>
    <property type="match status" value="1"/>
</dbReference>
<dbReference type="GO" id="GO:0009289">
    <property type="term" value="C:pilus"/>
    <property type="evidence" value="ECO:0007669"/>
    <property type="project" value="InterPro"/>
</dbReference>
<protein>
    <submittedName>
        <fullName evidence="2">FimG family fimbrial adaptor subunit</fullName>
    </submittedName>
</protein>
<proteinExistence type="predicted"/>
<keyword evidence="3" id="KW-1185">Reference proteome</keyword>
<dbReference type="RefSeq" id="WP_064558818.1">
    <property type="nucleotide sequence ID" value="NZ_LXER01000017.1"/>
</dbReference>
<dbReference type="PANTHER" id="PTHR33420:SF27">
    <property type="entry name" value="PROTEIN FIMG"/>
    <property type="match status" value="1"/>
</dbReference>
<dbReference type="EMBL" id="LXER01000017">
    <property type="protein sequence ID" value="OAT31837.1"/>
    <property type="molecule type" value="Genomic_DNA"/>
</dbReference>
<dbReference type="Gene3D" id="2.60.40.1090">
    <property type="entry name" value="Fimbrial-type adhesion domain"/>
    <property type="match status" value="1"/>
</dbReference>
<dbReference type="PANTHER" id="PTHR33420">
    <property type="entry name" value="FIMBRIAL SUBUNIT ELFA-RELATED"/>
    <property type="match status" value="1"/>
</dbReference>
<name>A0A1B7IQ21_9ENTR</name>
<gene>
    <name evidence="2" type="ORF">M975_1727</name>
</gene>
<dbReference type="AlphaFoldDB" id="A0A1B7IQ21"/>
<accession>A0A1B7IQ21</accession>
<comment type="caution">
    <text evidence="2">The sequence shown here is derived from an EMBL/GenBank/DDBJ whole genome shotgun (WGS) entry which is preliminary data.</text>
</comment>
<evidence type="ECO:0000259" key="1">
    <source>
        <dbReference type="Pfam" id="PF00419"/>
    </source>
</evidence>
<sequence length="168" mass="18182">MREYGSLFILPLVLLVGPSNAEDISIEGRIVSTPCSVDVDTQDKLINFGRVANSTLSPPNQGSRWNNFELVLLNCAAYLQQATATLSGTPDIIDPTAFKNRGNAINVALRLTNTDHSVIYQNESQMTVPVDGVTHKAVFPMSARIISPLQIAGAGTFRAVVNVSFTYQ</sequence>
<evidence type="ECO:0000313" key="3">
    <source>
        <dbReference type="Proteomes" id="UP000078410"/>
    </source>
</evidence>
<dbReference type="InterPro" id="IPR036937">
    <property type="entry name" value="Adhesion_dom_fimbrial_sf"/>
</dbReference>
<dbReference type="GO" id="GO:0043709">
    <property type="term" value="P:cell adhesion involved in single-species biofilm formation"/>
    <property type="evidence" value="ECO:0007669"/>
    <property type="project" value="TreeGrafter"/>
</dbReference>
<dbReference type="InterPro" id="IPR000259">
    <property type="entry name" value="Adhesion_dom_fimbrial"/>
</dbReference>
<organism evidence="2 3">
    <name type="scientific">Buttiauxella brennerae ATCC 51605</name>
    <dbReference type="NCBI Taxonomy" id="1354251"/>
    <lineage>
        <taxon>Bacteria</taxon>
        <taxon>Pseudomonadati</taxon>
        <taxon>Pseudomonadota</taxon>
        <taxon>Gammaproteobacteria</taxon>
        <taxon>Enterobacterales</taxon>
        <taxon>Enterobacteriaceae</taxon>
        <taxon>Buttiauxella</taxon>
    </lineage>
</organism>
<dbReference type="Proteomes" id="UP000078410">
    <property type="component" value="Unassembled WGS sequence"/>
</dbReference>
<feature type="domain" description="Fimbrial-type adhesion" evidence="1">
    <location>
        <begin position="24"/>
        <end position="168"/>
    </location>
</feature>
<reference evidence="2 3" key="1">
    <citation type="submission" date="2016-04" db="EMBL/GenBank/DDBJ databases">
        <title>ATOL: Assembling a taxonomically balanced genome-scale reconstruction of the evolutionary history of the Enterobacteriaceae.</title>
        <authorList>
            <person name="Plunkett G.III."/>
            <person name="Neeno-Eckwall E.C."/>
            <person name="Glasner J.D."/>
            <person name="Perna N.T."/>
        </authorList>
    </citation>
    <scope>NUCLEOTIDE SEQUENCE [LARGE SCALE GENOMIC DNA]</scope>
    <source>
        <strain evidence="2 3">ATCC 51605</strain>
    </source>
</reference>
<dbReference type="SUPFAM" id="SSF49401">
    <property type="entry name" value="Bacterial adhesins"/>
    <property type="match status" value="1"/>
</dbReference>
<dbReference type="InterPro" id="IPR008966">
    <property type="entry name" value="Adhesion_dom_sf"/>
</dbReference>
<dbReference type="PATRIC" id="fig|1354251.4.peg.1785"/>
<dbReference type="InterPro" id="IPR050263">
    <property type="entry name" value="Bact_Fimbrial_Adh_Pro"/>
</dbReference>